<dbReference type="PANTHER" id="PTHR12802">
    <property type="entry name" value="SWI/SNF COMPLEX-RELATED"/>
    <property type="match status" value="1"/>
</dbReference>
<evidence type="ECO:0000313" key="8">
    <source>
        <dbReference type="Proteomes" id="UP000031668"/>
    </source>
</evidence>
<feature type="domain" description="SANT" evidence="6">
    <location>
        <begin position="127"/>
        <end position="164"/>
    </location>
</feature>
<sequence>MIRNFIVDTFRCNPTRYLTVVACRRNLEGDVVSIIKIHSFLEQWGLINFQVSPRSVPSRKAPARTLVENILIETPTGIKRSMTIKPEHVSKEVENHVKSIEISPAVQMSPMHTLGLRLEKYIPQKTLKGIHKFKDDWNQVSRHVGTRTQEECILEFIKLPIEDSYTDKNISPHLSTIIPIMKMENPVMCLISFLSLSFDPKIASEAAKTMLEEFGALKNKERAEDKPALNYFTDHENLVYVADKGLKKSIEKTKEMIKRDISKLRSHVLSLVDCVAKRLELKVKFLEGLDDIFNKEREVMLRQKEQLMLERLRNLQIMANSTTIPQVNPDDAINNFIDYGLDVMNPAGFEAPQDSQATRLKFLKIRITL</sequence>
<evidence type="ECO:0000256" key="3">
    <source>
        <dbReference type="ARBA" id="ARBA00023163"/>
    </source>
</evidence>
<comment type="caution">
    <text evidence="7">The sequence shown here is derived from an EMBL/GenBank/DDBJ whole genome shotgun (WGS) entry which is preliminary data.</text>
</comment>
<dbReference type="Pfam" id="PF16495">
    <property type="entry name" value="SWIRM-assoc_1"/>
    <property type="match status" value="1"/>
</dbReference>
<dbReference type="InterPro" id="IPR001005">
    <property type="entry name" value="SANT/Myb"/>
</dbReference>
<keyword evidence="1" id="KW-0805">Transcription regulation</keyword>
<dbReference type="InterPro" id="IPR036388">
    <property type="entry name" value="WH-like_DNA-bd_sf"/>
</dbReference>
<dbReference type="Gene3D" id="1.10.10.10">
    <property type="entry name" value="Winged helix-like DNA-binding domain superfamily/Winged helix DNA-binding domain"/>
    <property type="match status" value="1"/>
</dbReference>
<dbReference type="InterPro" id="IPR017884">
    <property type="entry name" value="SANT_dom"/>
</dbReference>
<name>A0A0C2NJM0_THEKT</name>
<dbReference type="InterPro" id="IPR032451">
    <property type="entry name" value="SMARCC_C"/>
</dbReference>
<proteinExistence type="predicted"/>
<gene>
    <name evidence="7" type="ORF">RF11_05034</name>
</gene>
<dbReference type="GO" id="GO:0003677">
    <property type="term" value="F:DNA binding"/>
    <property type="evidence" value="ECO:0007669"/>
    <property type="project" value="UniProtKB-KW"/>
</dbReference>
<keyword evidence="2" id="KW-0238">DNA-binding</keyword>
<dbReference type="InterPro" id="IPR009057">
    <property type="entry name" value="Homeodomain-like_sf"/>
</dbReference>
<keyword evidence="3" id="KW-0804">Transcription</keyword>
<dbReference type="GO" id="GO:0005634">
    <property type="term" value="C:nucleus"/>
    <property type="evidence" value="ECO:0007669"/>
    <property type="project" value="UniProtKB-ARBA"/>
</dbReference>
<evidence type="ECO:0000259" key="5">
    <source>
        <dbReference type="PROSITE" id="PS50934"/>
    </source>
</evidence>
<evidence type="ECO:0000259" key="6">
    <source>
        <dbReference type="PROSITE" id="PS51293"/>
    </source>
</evidence>
<dbReference type="EMBL" id="JWZT01000504">
    <property type="protein sequence ID" value="KII74217.1"/>
    <property type="molecule type" value="Genomic_DNA"/>
</dbReference>
<dbReference type="SUPFAM" id="SSF46689">
    <property type="entry name" value="Homeodomain-like"/>
    <property type="match status" value="2"/>
</dbReference>
<feature type="domain" description="SWIRM" evidence="5">
    <location>
        <begin position="1"/>
        <end position="58"/>
    </location>
</feature>
<evidence type="ECO:0000313" key="7">
    <source>
        <dbReference type="EMBL" id="KII74217.1"/>
    </source>
</evidence>
<dbReference type="AlphaFoldDB" id="A0A0C2NJM0"/>
<dbReference type="OrthoDB" id="118550at2759"/>
<keyword evidence="4" id="KW-0539">Nucleus</keyword>
<evidence type="ECO:0000256" key="4">
    <source>
        <dbReference type="ARBA" id="ARBA00023242"/>
    </source>
</evidence>
<dbReference type="InterPro" id="IPR007526">
    <property type="entry name" value="SWIRM"/>
</dbReference>
<evidence type="ECO:0000256" key="1">
    <source>
        <dbReference type="ARBA" id="ARBA00023015"/>
    </source>
</evidence>
<keyword evidence="8" id="KW-1185">Reference proteome</keyword>
<dbReference type="PANTHER" id="PTHR12802:SF41">
    <property type="entry name" value="BRAHMA ASSOCIATED PROTEIN 155 KDA"/>
    <property type="match status" value="1"/>
</dbReference>
<dbReference type="PROSITE" id="PS51293">
    <property type="entry name" value="SANT"/>
    <property type="match status" value="1"/>
</dbReference>
<reference evidence="7 8" key="1">
    <citation type="journal article" date="2014" name="Genome Biol. Evol.">
        <title>The genome of the myxosporean Thelohanellus kitauei shows adaptations to nutrient acquisition within its fish host.</title>
        <authorList>
            <person name="Yang Y."/>
            <person name="Xiong J."/>
            <person name="Zhou Z."/>
            <person name="Huo F."/>
            <person name="Miao W."/>
            <person name="Ran C."/>
            <person name="Liu Y."/>
            <person name="Zhang J."/>
            <person name="Feng J."/>
            <person name="Wang M."/>
            <person name="Wang M."/>
            <person name="Wang L."/>
            <person name="Yao B."/>
        </authorList>
    </citation>
    <scope>NUCLEOTIDE SEQUENCE [LARGE SCALE GENOMIC DNA]</scope>
    <source>
        <strain evidence="7">Wuqing</strain>
    </source>
</reference>
<protein>
    <submittedName>
        <fullName evidence="7">SWI/SNF complex subunit SMARCC2</fullName>
    </submittedName>
</protein>
<dbReference type="Proteomes" id="UP000031668">
    <property type="component" value="Unassembled WGS sequence"/>
</dbReference>
<accession>A0A0C2NJM0</accession>
<organism evidence="7 8">
    <name type="scientific">Thelohanellus kitauei</name>
    <name type="common">Myxosporean</name>
    <dbReference type="NCBI Taxonomy" id="669202"/>
    <lineage>
        <taxon>Eukaryota</taxon>
        <taxon>Metazoa</taxon>
        <taxon>Cnidaria</taxon>
        <taxon>Myxozoa</taxon>
        <taxon>Myxosporea</taxon>
        <taxon>Bivalvulida</taxon>
        <taxon>Platysporina</taxon>
        <taxon>Myxobolidae</taxon>
        <taxon>Thelohanellus</taxon>
    </lineage>
</organism>
<dbReference type="CDD" id="cd00167">
    <property type="entry name" value="SANT"/>
    <property type="match status" value="1"/>
</dbReference>
<evidence type="ECO:0000256" key="2">
    <source>
        <dbReference type="ARBA" id="ARBA00023125"/>
    </source>
</evidence>
<dbReference type="Gene3D" id="1.10.10.60">
    <property type="entry name" value="Homeodomain-like"/>
    <property type="match status" value="1"/>
</dbReference>
<dbReference type="FunFam" id="1.10.10.60:FF:000014">
    <property type="entry name" value="SWI/SNF complex subunit SMARCC2 isoform C"/>
    <property type="match status" value="1"/>
</dbReference>
<dbReference type="Pfam" id="PF04433">
    <property type="entry name" value="SWIRM"/>
    <property type="match status" value="1"/>
</dbReference>
<dbReference type="PROSITE" id="PS50934">
    <property type="entry name" value="SWIRM"/>
    <property type="match status" value="1"/>
</dbReference>